<dbReference type="InterPro" id="IPR011333">
    <property type="entry name" value="SKP1/BTB/POZ_sf"/>
</dbReference>
<feature type="region of interest" description="Disordered" evidence="1">
    <location>
        <begin position="1"/>
        <end position="21"/>
    </location>
</feature>
<comment type="caution">
    <text evidence="2">The sequence shown here is derived from an EMBL/GenBank/DDBJ whole genome shotgun (WGS) entry which is preliminary data.</text>
</comment>
<sequence>MAEMHLHSAEHHPVPISQARNPQRDANYYMETITFEVEDRLFKVPRNSFERRSEIFATTFTLPPGDGIHAEGQSDENPVVLEGIRSRDFEALLKVLYPLEAARLLHNKSSWMTKDEWISVLKLSTQWYFLDIRNIAIEQLNNRNDVTSVDRIVLARQYDIPDWLRLGYTDLSRRDESISREVADKIGWETALQLCQVRERALRRGRDSSYYLGNAELDDTFEKEFKKAVMDSATYAYPLYDSSNCPEPQADPSWDSD</sequence>
<feature type="compositionally biased region" description="Basic and acidic residues" evidence="1">
    <location>
        <begin position="1"/>
        <end position="13"/>
    </location>
</feature>
<proteinExistence type="predicted"/>
<evidence type="ECO:0008006" key="4">
    <source>
        <dbReference type="Google" id="ProtNLM"/>
    </source>
</evidence>
<evidence type="ECO:0000313" key="2">
    <source>
        <dbReference type="EMBL" id="KAF7356257.1"/>
    </source>
</evidence>
<accession>A0A8H6YD18</accession>
<protein>
    <recommendedName>
        <fullName evidence="4">BTB domain-containing protein</fullName>
    </recommendedName>
</protein>
<dbReference type="Proteomes" id="UP000620124">
    <property type="component" value="Unassembled WGS sequence"/>
</dbReference>
<gene>
    <name evidence="2" type="ORF">MVEN_00957200</name>
</gene>
<reference evidence="2" key="1">
    <citation type="submission" date="2020-05" db="EMBL/GenBank/DDBJ databases">
        <title>Mycena genomes resolve the evolution of fungal bioluminescence.</title>
        <authorList>
            <person name="Tsai I.J."/>
        </authorList>
    </citation>
    <scope>NUCLEOTIDE SEQUENCE</scope>
    <source>
        <strain evidence="2">CCC161011</strain>
    </source>
</reference>
<dbReference type="SUPFAM" id="SSF54695">
    <property type="entry name" value="POZ domain"/>
    <property type="match status" value="1"/>
</dbReference>
<dbReference type="EMBL" id="JACAZI010000007">
    <property type="protein sequence ID" value="KAF7356257.1"/>
    <property type="molecule type" value="Genomic_DNA"/>
</dbReference>
<dbReference type="Gene3D" id="3.30.710.10">
    <property type="entry name" value="Potassium Channel Kv1.1, Chain A"/>
    <property type="match status" value="1"/>
</dbReference>
<dbReference type="OrthoDB" id="3199068at2759"/>
<evidence type="ECO:0000313" key="3">
    <source>
        <dbReference type="Proteomes" id="UP000620124"/>
    </source>
</evidence>
<name>A0A8H6YD18_9AGAR</name>
<organism evidence="2 3">
    <name type="scientific">Mycena venus</name>
    <dbReference type="NCBI Taxonomy" id="2733690"/>
    <lineage>
        <taxon>Eukaryota</taxon>
        <taxon>Fungi</taxon>
        <taxon>Dikarya</taxon>
        <taxon>Basidiomycota</taxon>
        <taxon>Agaricomycotina</taxon>
        <taxon>Agaricomycetes</taxon>
        <taxon>Agaricomycetidae</taxon>
        <taxon>Agaricales</taxon>
        <taxon>Marasmiineae</taxon>
        <taxon>Mycenaceae</taxon>
        <taxon>Mycena</taxon>
    </lineage>
</organism>
<keyword evidence="3" id="KW-1185">Reference proteome</keyword>
<dbReference type="AlphaFoldDB" id="A0A8H6YD18"/>
<evidence type="ECO:0000256" key="1">
    <source>
        <dbReference type="SAM" id="MobiDB-lite"/>
    </source>
</evidence>